<evidence type="ECO:0000259" key="1">
    <source>
        <dbReference type="Pfam" id="PF09949"/>
    </source>
</evidence>
<sequence>MPERSARLRIVAPPQRRPFRRKPSPAVEQAVEQAVGRAMRIDDAIREFREQRARRHGRVPIVMPYTGYGSTTWVRVLARVLITAQPPADPPQESFRGWRSFTSIPVDNAPVRVEVGDTVHHVVANSGGLIDVRVAVELTPGWHRMTLQVEGEGDRSPAVVAPVFVLDPSAPFGVVSDIDDTVMVTALPRPLLAAWNTFVLNEHARTPTPGMAVLYDRLHGAHPAAPFLYLSTGAWNVAPTLGRFLSRNLYPPGPLLLTDWGPTPDRVFRSGRAHKVDELERLAAEFPDVKWLLIGDDGQHDEETYSGFAVAHPENVVAICIRQLSDSEAVLAGGRSRERWREEATAADWVFAPDGGGFAKALEARGLL</sequence>
<protein>
    <submittedName>
        <fullName evidence="2">DUF2183 domain-containing protein</fullName>
    </submittedName>
</protein>
<proteinExistence type="predicted"/>
<dbReference type="Proteomes" id="UP001500121">
    <property type="component" value="Unassembled WGS sequence"/>
</dbReference>
<gene>
    <name evidence="2" type="ORF">GCM10025783_15820</name>
</gene>
<keyword evidence="3" id="KW-1185">Reference proteome</keyword>
<organism evidence="2 3">
    <name type="scientific">Amnibacterium soli</name>
    <dbReference type="NCBI Taxonomy" id="1282736"/>
    <lineage>
        <taxon>Bacteria</taxon>
        <taxon>Bacillati</taxon>
        <taxon>Actinomycetota</taxon>
        <taxon>Actinomycetes</taxon>
        <taxon>Micrococcales</taxon>
        <taxon>Microbacteriaceae</taxon>
        <taxon>Amnibacterium</taxon>
    </lineage>
</organism>
<dbReference type="PANTHER" id="PTHR28208">
    <property type="entry name" value="PHOSPHATIDATE PHOSPHATASE APP1"/>
    <property type="match status" value="1"/>
</dbReference>
<dbReference type="EMBL" id="BAABLP010000002">
    <property type="protein sequence ID" value="GAA4744891.1"/>
    <property type="molecule type" value="Genomic_DNA"/>
</dbReference>
<dbReference type="InterPro" id="IPR052935">
    <property type="entry name" value="Mg2+_PAP"/>
</dbReference>
<name>A0ABP8Z2Q3_9MICO</name>
<dbReference type="PANTHER" id="PTHR28208:SF3">
    <property type="entry name" value="PHOSPHATIDATE PHOSPHATASE APP1"/>
    <property type="match status" value="1"/>
</dbReference>
<evidence type="ECO:0000313" key="2">
    <source>
        <dbReference type="EMBL" id="GAA4744891.1"/>
    </source>
</evidence>
<comment type="caution">
    <text evidence="2">The sequence shown here is derived from an EMBL/GenBank/DDBJ whole genome shotgun (WGS) entry which is preliminary data.</text>
</comment>
<evidence type="ECO:0000313" key="3">
    <source>
        <dbReference type="Proteomes" id="UP001500121"/>
    </source>
</evidence>
<reference evidence="3" key="1">
    <citation type="journal article" date="2019" name="Int. J. Syst. Evol. Microbiol.">
        <title>The Global Catalogue of Microorganisms (GCM) 10K type strain sequencing project: providing services to taxonomists for standard genome sequencing and annotation.</title>
        <authorList>
            <consortium name="The Broad Institute Genomics Platform"/>
            <consortium name="The Broad Institute Genome Sequencing Center for Infectious Disease"/>
            <person name="Wu L."/>
            <person name="Ma J."/>
        </authorList>
    </citation>
    <scope>NUCLEOTIDE SEQUENCE [LARGE SCALE GENOMIC DNA]</scope>
    <source>
        <strain evidence="3">JCM 19015</strain>
    </source>
</reference>
<dbReference type="Pfam" id="PF09949">
    <property type="entry name" value="APP1_cat"/>
    <property type="match status" value="1"/>
</dbReference>
<accession>A0ABP8Z2Q3</accession>
<dbReference type="InterPro" id="IPR019236">
    <property type="entry name" value="APP1_cat"/>
</dbReference>
<feature type="domain" description="Phosphatidate phosphatase APP1 catalytic" evidence="1">
    <location>
        <begin position="172"/>
        <end position="323"/>
    </location>
</feature>